<evidence type="ECO:0000313" key="5">
    <source>
        <dbReference type="Proteomes" id="UP001150062"/>
    </source>
</evidence>
<evidence type="ECO:0000313" key="4">
    <source>
        <dbReference type="EMBL" id="KAJ6232028.1"/>
    </source>
</evidence>
<protein>
    <submittedName>
        <fullName evidence="4">Iron-sulfur cluster co-chaperone protein hscb</fullName>
    </submittedName>
</protein>
<dbReference type="SUPFAM" id="SSF46565">
    <property type="entry name" value="Chaperone J-domain"/>
    <property type="match status" value="1"/>
</dbReference>
<dbReference type="Proteomes" id="UP001150062">
    <property type="component" value="Unassembled WGS sequence"/>
</dbReference>
<dbReference type="InterPro" id="IPR004640">
    <property type="entry name" value="HscB"/>
</dbReference>
<dbReference type="NCBIfam" id="TIGR00714">
    <property type="entry name" value="hscB"/>
    <property type="match status" value="1"/>
</dbReference>
<dbReference type="PROSITE" id="PS50076">
    <property type="entry name" value="DNAJ_2"/>
    <property type="match status" value="1"/>
</dbReference>
<gene>
    <name evidence="4" type="ORF">M0813_05183</name>
</gene>
<dbReference type="CDD" id="cd06257">
    <property type="entry name" value="DnaJ"/>
    <property type="match status" value="1"/>
</dbReference>
<dbReference type="InterPro" id="IPR001623">
    <property type="entry name" value="DnaJ_domain"/>
</dbReference>
<comment type="similarity">
    <text evidence="1">Belongs to the HscB family.</text>
</comment>
<keyword evidence="2" id="KW-0143">Chaperone</keyword>
<dbReference type="SMART" id="SM00271">
    <property type="entry name" value="DnaJ"/>
    <property type="match status" value="1"/>
</dbReference>
<dbReference type="InterPro" id="IPR036869">
    <property type="entry name" value="J_dom_sf"/>
</dbReference>
<proteinExistence type="inferred from homology"/>
<dbReference type="InterPro" id="IPR009073">
    <property type="entry name" value="HscB_oligo_C"/>
</dbReference>
<dbReference type="Pfam" id="PF00226">
    <property type="entry name" value="DnaJ"/>
    <property type="match status" value="1"/>
</dbReference>
<comment type="caution">
    <text evidence="4">The sequence shown here is derived from an EMBL/GenBank/DDBJ whole genome shotgun (WGS) entry which is preliminary data.</text>
</comment>
<evidence type="ECO:0000256" key="2">
    <source>
        <dbReference type="ARBA" id="ARBA00023186"/>
    </source>
</evidence>
<sequence>MLNLFLSNSTTNHLTNLQPTLLRAIDPNKARDLKTTIQPPSSLQLNKYFMNCIKKDQRSLKNKNKGVNEACCVHCEKKNECKKQECCWHCDQELESNCLFCSGCKKLQPPNEKSDYFELLGVEKRFDLDINKLNDSFKNLQKQVHPDKFHFRGGDEHKFSKKISTNINRAYKTLKKDNLRAKYMLELNGVSSEGKIIHDPELLMDALEKRQLIETAENPLLEKLQTENEKEKKEIKRKLTNAFLEKNIPEAENYTIKLQYIVKLEEQLNDKLF</sequence>
<dbReference type="Pfam" id="PF07743">
    <property type="entry name" value="HSCB_C"/>
    <property type="match status" value="1"/>
</dbReference>
<keyword evidence="5" id="KW-1185">Reference proteome</keyword>
<dbReference type="EMBL" id="JAOAOG010000295">
    <property type="protein sequence ID" value="KAJ6232028.1"/>
    <property type="molecule type" value="Genomic_DNA"/>
</dbReference>
<dbReference type="Gene3D" id="1.20.1280.20">
    <property type="entry name" value="HscB, C-terminal domain"/>
    <property type="match status" value="1"/>
</dbReference>
<evidence type="ECO:0000259" key="3">
    <source>
        <dbReference type="PROSITE" id="PS50076"/>
    </source>
</evidence>
<name>A0ABQ8XHA7_9EUKA</name>
<dbReference type="SUPFAM" id="SSF47144">
    <property type="entry name" value="HSC20 (HSCB), C-terminal oligomerisation domain"/>
    <property type="match status" value="1"/>
</dbReference>
<dbReference type="Gene3D" id="1.10.287.110">
    <property type="entry name" value="DnaJ domain"/>
    <property type="match status" value="1"/>
</dbReference>
<evidence type="ECO:0000256" key="1">
    <source>
        <dbReference type="ARBA" id="ARBA00010476"/>
    </source>
</evidence>
<dbReference type="PANTHER" id="PTHR14021:SF15">
    <property type="entry name" value="IRON-SULFUR CLUSTER CO-CHAPERONE PROTEIN HSCB"/>
    <property type="match status" value="1"/>
</dbReference>
<reference evidence="4" key="1">
    <citation type="submission" date="2022-08" db="EMBL/GenBank/DDBJ databases">
        <title>Novel sulfate-reducing endosymbionts in the free-living metamonad Anaeramoeba.</title>
        <authorList>
            <person name="Jerlstrom-Hultqvist J."/>
            <person name="Cepicka I."/>
            <person name="Gallot-Lavallee L."/>
            <person name="Salas-Leiva D."/>
            <person name="Curtis B.A."/>
            <person name="Zahonova K."/>
            <person name="Pipaliya S."/>
            <person name="Dacks J."/>
            <person name="Roger A.J."/>
        </authorList>
    </citation>
    <scope>NUCLEOTIDE SEQUENCE</scope>
    <source>
        <strain evidence="4">Schooner1</strain>
    </source>
</reference>
<organism evidence="4 5">
    <name type="scientific">Anaeramoeba flamelloides</name>
    <dbReference type="NCBI Taxonomy" id="1746091"/>
    <lineage>
        <taxon>Eukaryota</taxon>
        <taxon>Metamonada</taxon>
        <taxon>Anaeramoebidae</taxon>
        <taxon>Anaeramoeba</taxon>
    </lineage>
</organism>
<feature type="domain" description="J" evidence="3">
    <location>
        <begin position="115"/>
        <end position="187"/>
    </location>
</feature>
<dbReference type="PANTHER" id="PTHR14021">
    <property type="entry name" value="IRON-SULFUR CLUSTER CO-CHAPERONE PROTEIN HSCB"/>
    <property type="match status" value="1"/>
</dbReference>
<accession>A0ABQ8XHA7</accession>
<dbReference type="InterPro" id="IPR036386">
    <property type="entry name" value="HscB_C_sf"/>
</dbReference>